<sequence>MKIIVAGTGKVGNLLADQLTRDGHDLVVIDKDFAALEAALEQYDVMSIEGNSASMSVLRAANIEQTDLLIAATGEDETNLLTCLTAKGLNPDITTIARVRSPEYMESTDMLEEQLGLSLTVNPEFQTAHEIISLLRYPGFLSREEFVNGLVDLVELHVTAGSPICDKPLYKIADIVKCQILVCVVARRDEVIIPSGEFVLQEGDHVYVTASASNLTTLLHNLNIVTKRIRNVTITGGGRITYYLAKRLEDDRIGVKIIEQRRDRCEYLADRLHDATIIQGDASKESVLDREHIEKADAFISMTGMDELNVITSLYANELKVPKVVTKLGRGENLSLIANMPVGSVITPKILCGNTILRYVRAMQNGSDAAETLHSIAGGRAQAYEFKVNEDTLHCNEPLKDIEFKKNILLATITRDRKIEFPGGNSYFQPGDRVIVVSNGSMPNIQLNDIFEEDKEEKDEL</sequence>
<dbReference type="Pfam" id="PF02254">
    <property type="entry name" value="TrkA_N"/>
    <property type="match status" value="2"/>
</dbReference>
<protein>
    <recommendedName>
        <fullName evidence="1">Trk system potassium uptake protein TrkA</fullName>
    </recommendedName>
</protein>
<dbReference type="InterPro" id="IPR036291">
    <property type="entry name" value="NAD(P)-bd_dom_sf"/>
</dbReference>
<keyword evidence="4" id="KW-0630">Potassium</keyword>
<dbReference type="InterPro" id="IPR006036">
    <property type="entry name" value="K_uptake_TrkA"/>
</dbReference>
<proteinExistence type="predicted"/>
<keyword evidence="6" id="KW-0406">Ion transport</keyword>
<evidence type="ECO:0000256" key="6">
    <source>
        <dbReference type="ARBA" id="ARBA00023065"/>
    </source>
</evidence>
<dbReference type="RefSeq" id="WP_154553710.1">
    <property type="nucleotide sequence ID" value="NZ_JBJESO010000001.1"/>
</dbReference>
<evidence type="ECO:0000259" key="8">
    <source>
        <dbReference type="PROSITE" id="PS51202"/>
    </source>
</evidence>
<evidence type="ECO:0000256" key="5">
    <source>
        <dbReference type="ARBA" id="ARBA00023027"/>
    </source>
</evidence>
<feature type="domain" description="RCK C-terminal" evidence="8">
    <location>
        <begin position="141"/>
        <end position="224"/>
    </location>
</feature>
<dbReference type="SUPFAM" id="SSF51735">
    <property type="entry name" value="NAD(P)-binding Rossmann-fold domains"/>
    <property type="match status" value="2"/>
</dbReference>
<dbReference type="PRINTS" id="PR00335">
    <property type="entry name" value="KUPTAKETRKA"/>
</dbReference>
<dbReference type="InterPro" id="IPR036721">
    <property type="entry name" value="RCK_C_sf"/>
</dbReference>
<dbReference type="InterPro" id="IPR050721">
    <property type="entry name" value="Trk_Ktr_HKT_K-transport"/>
</dbReference>
<feature type="domain" description="RCK N-terminal" evidence="7">
    <location>
        <begin position="229"/>
        <end position="347"/>
    </location>
</feature>
<comment type="caution">
    <text evidence="9">The sequence shown here is derived from an EMBL/GenBank/DDBJ whole genome shotgun (WGS) entry which is preliminary data.</text>
</comment>
<dbReference type="NCBIfam" id="NF007039">
    <property type="entry name" value="PRK09496.3-2"/>
    <property type="match status" value="1"/>
</dbReference>
<dbReference type="PANTHER" id="PTHR43833:SF5">
    <property type="entry name" value="TRK SYSTEM POTASSIUM UPTAKE PROTEIN TRKA"/>
    <property type="match status" value="1"/>
</dbReference>
<accession>A0A6N7XJB0</accession>
<dbReference type="PROSITE" id="PS51202">
    <property type="entry name" value="RCK_C"/>
    <property type="match status" value="2"/>
</dbReference>
<dbReference type="Pfam" id="PF02080">
    <property type="entry name" value="TrkA_C"/>
    <property type="match status" value="1"/>
</dbReference>
<dbReference type="Gene3D" id="3.40.50.720">
    <property type="entry name" value="NAD(P)-binding Rossmann-like Domain"/>
    <property type="match status" value="2"/>
</dbReference>
<keyword evidence="3" id="KW-0633">Potassium transport</keyword>
<evidence type="ECO:0000313" key="10">
    <source>
        <dbReference type="Proteomes" id="UP000469424"/>
    </source>
</evidence>
<evidence type="ECO:0000256" key="1">
    <source>
        <dbReference type="ARBA" id="ARBA00017378"/>
    </source>
</evidence>
<organism evidence="9 10">
    <name type="scientific">Mogibacterium kristiansenii</name>
    <dbReference type="NCBI Taxonomy" id="2606708"/>
    <lineage>
        <taxon>Bacteria</taxon>
        <taxon>Bacillati</taxon>
        <taxon>Bacillota</taxon>
        <taxon>Clostridia</taxon>
        <taxon>Peptostreptococcales</taxon>
        <taxon>Anaerovoracaceae</taxon>
        <taxon>Mogibacterium</taxon>
    </lineage>
</organism>
<dbReference type="InterPro" id="IPR006037">
    <property type="entry name" value="RCK_C"/>
</dbReference>
<feature type="domain" description="RCK C-terminal" evidence="8">
    <location>
        <begin position="371"/>
        <end position="454"/>
    </location>
</feature>
<evidence type="ECO:0000256" key="4">
    <source>
        <dbReference type="ARBA" id="ARBA00022958"/>
    </source>
</evidence>
<dbReference type="NCBIfam" id="NF007033">
    <property type="entry name" value="PRK09496.1-5"/>
    <property type="match status" value="1"/>
</dbReference>
<dbReference type="GO" id="GO:0015079">
    <property type="term" value="F:potassium ion transmembrane transporter activity"/>
    <property type="evidence" value="ECO:0007669"/>
    <property type="project" value="InterPro"/>
</dbReference>
<feature type="domain" description="RCK N-terminal" evidence="7">
    <location>
        <begin position="1"/>
        <end position="123"/>
    </location>
</feature>
<reference evidence="9 10" key="1">
    <citation type="submission" date="2019-08" db="EMBL/GenBank/DDBJ databases">
        <title>In-depth cultivation of the pig gut microbiome towards novel bacterial diversity and tailored functional studies.</title>
        <authorList>
            <person name="Wylensek D."/>
            <person name="Hitch T.C.A."/>
            <person name="Clavel T."/>
        </authorList>
    </citation>
    <scope>NUCLEOTIDE SEQUENCE [LARGE SCALE GENOMIC DNA]</scope>
    <source>
        <strain evidence="9 10">WCA-MUC-591-APC-4B</strain>
    </source>
</reference>
<keyword evidence="5" id="KW-0520">NAD</keyword>
<dbReference type="PANTHER" id="PTHR43833">
    <property type="entry name" value="POTASSIUM CHANNEL PROTEIN 2-RELATED-RELATED"/>
    <property type="match status" value="1"/>
</dbReference>
<evidence type="ECO:0000256" key="2">
    <source>
        <dbReference type="ARBA" id="ARBA00022448"/>
    </source>
</evidence>
<dbReference type="AlphaFoldDB" id="A0A6N7XJB0"/>
<dbReference type="PROSITE" id="PS51201">
    <property type="entry name" value="RCK_N"/>
    <property type="match status" value="2"/>
</dbReference>
<evidence type="ECO:0000259" key="7">
    <source>
        <dbReference type="PROSITE" id="PS51201"/>
    </source>
</evidence>
<gene>
    <name evidence="9" type="primary">trkA</name>
    <name evidence="9" type="ORF">FYJ65_02125</name>
</gene>
<dbReference type="Proteomes" id="UP000469424">
    <property type="component" value="Unassembled WGS sequence"/>
</dbReference>
<name>A0A6N7XJB0_9FIRM</name>
<dbReference type="GO" id="GO:0005886">
    <property type="term" value="C:plasma membrane"/>
    <property type="evidence" value="ECO:0007669"/>
    <property type="project" value="InterPro"/>
</dbReference>
<dbReference type="InterPro" id="IPR003148">
    <property type="entry name" value="RCK_N"/>
</dbReference>
<keyword evidence="10" id="KW-1185">Reference proteome</keyword>
<evidence type="ECO:0000256" key="3">
    <source>
        <dbReference type="ARBA" id="ARBA00022538"/>
    </source>
</evidence>
<dbReference type="EMBL" id="VUNA01000003">
    <property type="protein sequence ID" value="MST70145.1"/>
    <property type="molecule type" value="Genomic_DNA"/>
</dbReference>
<dbReference type="SUPFAM" id="SSF116726">
    <property type="entry name" value="TrkA C-terminal domain-like"/>
    <property type="match status" value="2"/>
</dbReference>
<keyword evidence="2" id="KW-0813">Transport</keyword>
<evidence type="ECO:0000313" key="9">
    <source>
        <dbReference type="EMBL" id="MST70145.1"/>
    </source>
</evidence>
<dbReference type="Gene3D" id="3.30.70.1450">
    <property type="entry name" value="Regulator of K+ conductance, C-terminal domain"/>
    <property type="match status" value="2"/>
</dbReference>